<gene>
    <name evidence="2" type="ORF">CDD81_1215</name>
</gene>
<dbReference type="InterPro" id="IPR024986">
    <property type="entry name" value="Nipped-B_C"/>
</dbReference>
<reference evidence="2 3" key="1">
    <citation type="submission" date="2017-06" db="EMBL/GenBank/DDBJ databases">
        <title>Ant-infecting Ophiocordyceps genomes reveal a high diversity of potential behavioral manipulation genes and a possible major role for enterotoxins.</title>
        <authorList>
            <person name="De Bekker C."/>
            <person name="Evans H.C."/>
            <person name="Brachmann A."/>
            <person name="Hughes D.P."/>
        </authorList>
    </citation>
    <scope>NUCLEOTIDE SEQUENCE [LARGE SCALE GENOMIC DNA]</scope>
    <source>
        <strain evidence="2 3">Map64</strain>
    </source>
</reference>
<comment type="caution">
    <text evidence="2">The sequence shown here is derived from an EMBL/GenBank/DDBJ whole genome shotgun (WGS) entry which is preliminary data.</text>
</comment>
<accession>A0A2C5YDS5</accession>
<sequence length="67" mass="7483">MPQHVEFARFIVENVTYFDFQSVADVQTAINSMERMVTSTGAAVAQAIESEVFHVRMDMGERTPSGD</sequence>
<evidence type="ECO:0000313" key="3">
    <source>
        <dbReference type="Proteomes" id="UP000226192"/>
    </source>
</evidence>
<dbReference type="STRING" id="1399860.A0A2C5YDS5"/>
<protein>
    <recommendedName>
        <fullName evidence="1">Sister chromatid cohesion C-terminal domain-containing protein</fullName>
    </recommendedName>
</protein>
<organism evidence="2 3">
    <name type="scientific">Ophiocordyceps australis</name>
    <dbReference type="NCBI Taxonomy" id="1399860"/>
    <lineage>
        <taxon>Eukaryota</taxon>
        <taxon>Fungi</taxon>
        <taxon>Dikarya</taxon>
        <taxon>Ascomycota</taxon>
        <taxon>Pezizomycotina</taxon>
        <taxon>Sordariomycetes</taxon>
        <taxon>Hypocreomycetidae</taxon>
        <taxon>Hypocreales</taxon>
        <taxon>Ophiocordycipitaceae</taxon>
        <taxon>Ophiocordyceps</taxon>
    </lineage>
</organism>
<keyword evidence="3" id="KW-1185">Reference proteome</keyword>
<evidence type="ECO:0000259" key="1">
    <source>
        <dbReference type="Pfam" id="PF12830"/>
    </source>
</evidence>
<dbReference type="EMBL" id="NJET01000013">
    <property type="protein sequence ID" value="PHH65846.1"/>
    <property type="molecule type" value="Genomic_DNA"/>
</dbReference>
<dbReference type="AlphaFoldDB" id="A0A2C5YDS5"/>
<feature type="domain" description="Sister chromatid cohesion C-terminal" evidence="1">
    <location>
        <begin position="2"/>
        <end position="36"/>
    </location>
</feature>
<dbReference type="Proteomes" id="UP000226192">
    <property type="component" value="Unassembled WGS sequence"/>
</dbReference>
<evidence type="ECO:0000313" key="2">
    <source>
        <dbReference type="EMBL" id="PHH65846.1"/>
    </source>
</evidence>
<dbReference type="Pfam" id="PF12830">
    <property type="entry name" value="Nipped-B_C"/>
    <property type="match status" value="1"/>
</dbReference>
<name>A0A2C5YDS5_9HYPO</name>
<proteinExistence type="predicted"/>